<keyword evidence="2" id="KW-1185">Reference proteome</keyword>
<dbReference type="SMART" id="SM00181">
    <property type="entry name" value="EGF"/>
    <property type="match status" value="2"/>
</dbReference>
<dbReference type="EMBL" id="CACRXK020017776">
    <property type="protein sequence ID" value="CAB4031611.1"/>
    <property type="molecule type" value="Genomic_DNA"/>
</dbReference>
<dbReference type="Pfam" id="PF12902">
    <property type="entry name" value="Ferritin-like"/>
    <property type="match status" value="1"/>
</dbReference>
<dbReference type="InterPro" id="IPR000477">
    <property type="entry name" value="RT_dom"/>
</dbReference>
<reference evidence="1" key="1">
    <citation type="submission" date="2020-04" db="EMBL/GenBank/DDBJ databases">
        <authorList>
            <person name="Alioto T."/>
            <person name="Alioto T."/>
            <person name="Gomez Garrido J."/>
        </authorList>
    </citation>
    <scope>NUCLEOTIDE SEQUENCE</scope>
    <source>
        <strain evidence="1">A484AB</strain>
    </source>
</reference>
<dbReference type="CDD" id="cd01650">
    <property type="entry name" value="RT_nLTR_like"/>
    <property type="match status" value="1"/>
</dbReference>
<dbReference type="Proteomes" id="UP001152795">
    <property type="component" value="Unassembled WGS sequence"/>
</dbReference>
<protein>
    <submittedName>
        <fullName evidence="1">Gastrointestinal growth factor xP4</fullName>
    </submittedName>
</protein>
<dbReference type="Pfam" id="PF00078">
    <property type="entry name" value="RVT_1"/>
    <property type="match status" value="1"/>
</dbReference>
<accession>A0A7D9LIS8</accession>
<dbReference type="SUPFAM" id="SSF56672">
    <property type="entry name" value="DNA/RNA polymerases"/>
    <property type="match status" value="1"/>
</dbReference>
<dbReference type="PROSITE" id="PS01186">
    <property type="entry name" value="EGF_2"/>
    <property type="match status" value="2"/>
</dbReference>
<dbReference type="InterPro" id="IPR012347">
    <property type="entry name" value="Ferritin-like"/>
</dbReference>
<dbReference type="Gene3D" id="1.20.1260.10">
    <property type="match status" value="1"/>
</dbReference>
<dbReference type="InterPro" id="IPR043502">
    <property type="entry name" value="DNA/RNA_pol_sf"/>
</dbReference>
<dbReference type="PANTHER" id="PTHR34400">
    <property type="match status" value="1"/>
</dbReference>
<organism evidence="1 2">
    <name type="scientific">Paramuricea clavata</name>
    <name type="common">Red gorgonian</name>
    <name type="synonym">Violescent sea-whip</name>
    <dbReference type="NCBI Taxonomy" id="317549"/>
    <lineage>
        <taxon>Eukaryota</taxon>
        <taxon>Metazoa</taxon>
        <taxon>Cnidaria</taxon>
        <taxon>Anthozoa</taxon>
        <taxon>Octocorallia</taxon>
        <taxon>Malacalcyonacea</taxon>
        <taxon>Plexauridae</taxon>
        <taxon>Paramuricea</taxon>
    </lineage>
</organism>
<comment type="caution">
    <text evidence="1">The sequence shown here is derived from an EMBL/GenBank/DDBJ whole genome shotgun (WGS) entry which is preliminary data.</text>
</comment>
<dbReference type="PROSITE" id="PS50878">
    <property type="entry name" value="RT_POL"/>
    <property type="match status" value="1"/>
</dbReference>
<dbReference type="InterPro" id="IPR026820">
    <property type="entry name" value="VioB/RebD_dom"/>
</dbReference>
<dbReference type="PANTHER" id="PTHR34400:SF4">
    <property type="entry name" value="MEMBRANE PROTEIN"/>
    <property type="match status" value="1"/>
</dbReference>
<dbReference type="InterPro" id="IPR000742">
    <property type="entry name" value="EGF"/>
</dbReference>
<proteinExistence type="predicted"/>
<dbReference type="OrthoDB" id="5966378at2759"/>
<dbReference type="PROSITE" id="PS00022">
    <property type="entry name" value="EGF_1"/>
    <property type="match status" value="1"/>
</dbReference>
<evidence type="ECO:0000313" key="2">
    <source>
        <dbReference type="Proteomes" id="UP001152795"/>
    </source>
</evidence>
<dbReference type="AlphaFoldDB" id="A0A7D9LIS8"/>
<gene>
    <name evidence="1" type="ORF">PACLA_8A057075</name>
</gene>
<sequence>MSLDRDEFNNFRPISNLAFLSKTLEKIVASQLDTYLTNHQLYAKMQSAYRIHHSTETALLRVVNDVMRGIDDQQECVLVLLDLSSAFDTIDHDILLDRLCNRYGLSGVVLDWLKSYLCDRPQRVVVDNVSSRPCFASCGVPQGSVLGPLLFSLYIAPLEDVIMSHGIDAMMYADDSQLYIFLNRNNCIIATEKLEACIDDIMNWITCNMVMGNPSKTEVIHFYSRYMKPDCPLQIDEQCNTHGTCKLKVDEERQCVEIKCDCFIGYSGDKCEVEETDCNQNSDCKNDGICDCSKQCTCASGFKGVFCYEREHQSYINFPRIHFAGRFQADPSTINNYPDNFDTDNFPGQSKGWNPNGSATWRLVDTRITRVCYANEVCTSLETDDALNNKLLEDGNFGASAKLVDFDVDFQASSQIYGWSMQVKDFFKGDFQRVGFQYLWSKMKVNVHSLAIYGAAYQSVLTNVQFGSRSGASPITKHLEEYLNHSDKKELSIRFNVDMYDSFGTSANFTYGRIVGSIGISGHDSPPYFTFGRMLKPNNNPSNFWFSPFIYDYEKKTLLLDLGNSLAIKEDGNIVKSIGNLVLANTDETSDTIGCPDTWNPFGHIYFSDLENYALTAGIFKIDVGEEDLRKSRVILAQIDDNGRCTKVVLAEDKQGVDIHPSTRWVLRSIYKPAKPVIVHLFMTLYGKYPEQIGSVTIKVNPPLPEESIKETSPGVFELKPTIDDPKHARLFIDGQVYFFHYYLDGRTNDSDVNSAIVILVWDKFEVPTQPNWIRHVKPIFQQYANLYPVMKINFLDLSNYYEVVENKYALIKTMSLDEEDPSYMPVTRDLSPGKVQMILKWLMDDNPRYGFSNLGIGEYTLKYFLQTALQLEHSTIPPYLTGYLSIKKGYNTQVKSILKDILIDEMHHLAQVSNILNAIDGNPNLFAPHFVPSYPSYLPGGVHPDIKITVNKISMLQIRNVYMVLETPSKELEENGLIKAVDKIVKDTLKQVSVSETSTETDACDDVLALYNDAVKKNEDIRTNHNTFGQLYTAILIVMAKLECDGKLEFKGTKPQLEVRGEGGKEVSTVYDFGTAVQAIKNIMKEGEGSSPCNPLDESSGLSHYYKFASIANKRHLKTIKSKVSSRI</sequence>
<name>A0A7D9LIS8_PARCT</name>
<evidence type="ECO:0000313" key="1">
    <source>
        <dbReference type="EMBL" id="CAB4031611.1"/>
    </source>
</evidence>